<dbReference type="Gene3D" id="1.10.3290.10">
    <property type="entry name" value="Fido-like domain"/>
    <property type="match status" value="1"/>
</dbReference>
<organism evidence="1 2">
    <name type="scientific">Virgibacillus natechei</name>
    <dbReference type="NCBI Taxonomy" id="1216297"/>
    <lineage>
        <taxon>Bacteria</taxon>
        <taxon>Bacillati</taxon>
        <taxon>Bacillota</taxon>
        <taxon>Bacilli</taxon>
        <taxon>Bacillales</taxon>
        <taxon>Bacillaceae</taxon>
        <taxon>Virgibacillus</taxon>
    </lineage>
</organism>
<dbReference type="EMBL" id="JAGGKX010000030">
    <property type="protein sequence ID" value="MBP1971651.1"/>
    <property type="molecule type" value="Genomic_DNA"/>
</dbReference>
<keyword evidence="2" id="KW-1185">Reference proteome</keyword>
<sequence>MKKKYNLSQKENIFLAKKSLINAIYNSARLEGINKTIPQTKTILEGMSVSNVNIDDVQTILNLRNAWRYLLNHLESDFDLDFVKKINGYVAYENLDWGVLRYGNVGITGVEYKLRIPTESEVVKEINDIMQIENETERAITYML</sequence>
<accession>A0ABS4IMJ4</accession>
<evidence type="ECO:0000313" key="1">
    <source>
        <dbReference type="EMBL" id="MBP1971651.1"/>
    </source>
</evidence>
<proteinExistence type="predicted"/>
<evidence type="ECO:0000313" key="2">
    <source>
        <dbReference type="Proteomes" id="UP001519345"/>
    </source>
</evidence>
<comment type="caution">
    <text evidence="1">The sequence shown here is derived from an EMBL/GenBank/DDBJ whole genome shotgun (WGS) entry which is preliminary data.</text>
</comment>
<reference evidence="1 2" key="1">
    <citation type="submission" date="2021-03" db="EMBL/GenBank/DDBJ databases">
        <title>Genomic Encyclopedia of Type Strains, Phase IV (KMG-IV): sequencing the most valuable type-strain genomes for metagenomic binning, comparative biology and taxonomic classification.</title>
        <authorList>
            <person name="Goeker M."/>
        </authorList>
    </citation>
    <scope>NUCLEOTIDE SEQUENCE [LARGE SCALE GENOMIC DNA]</scope>
    <source>
        <strain evidence="1 2">DSM 25609</strain>
    </source>
</reference>
<dbReference type="RefSeq" id="WP_209464672.1">
    <property type="nucleotide sequence ID" value="NZ_CP110224.1"/>
</dbReference>
<protein>
    <submittedName>
        <fullName evidence="1">Uncharacterized protein</fullName>
    </submittedName>
</protein>
<name>A0ABS4IMJ4_9BACI</name>
<dbReference type="Proteomes" id="UP001519345">
    <property type="component" value="Unassembled WGS sequence"/>
</dbReference>
<dbReference type="InterPro" id="IPR036597">
    <property type="entry name" value="Fido-like_dom_sf"/>
</dbReference>
<gene>
    <name evidence="1" type="ORF">J2Z83_003803</name>
</gene>